<feature type="transmembrane region" description="Helical" evidence="7">
    <location>
        <begin position="265"/>
        <end position="284"/>
    </location>
</feature>
<feature type="transmembrane region" description="Helical" evidence="7">
    <location>
        <begin position="296"/>
        <end position="318"/>
    </location>
</feature>
<feature type="transmembrane region" description="Helical" evidence="7">
    <location>
        <begin position="87"/>
        <end position="107"/>
    </location>
</feature>
<evidence type="ECO:0000313" key="9">
    <source>
        <dbReference type="Proteomes" id="UP001530377"/>
    </source>
</evidence>
<dbReference type="GO" id="GO:0012505">
    <property type="term" value="C:endomembrane system"/>
    <property type="evidence" value="ECO:0007669"/>
    <property type="project" value="UniProtKB-SubCell"/>
</dbReference>
<comment type="similarity">
    <text evidence="2">Belongs to the CCC1 family.</text>
</comment>
<gene>
    <name evidence="8" type="ORF">ACHAXA_000800</name>
</gene>
<name>A0ABD3R221_9STRA</name>
<evidence type="ECO:0000313" key="8">
    <source>
        <dbReference type="EMBL" id="KAL3806787.1"/>
    </source>
</evidence>
<feature type="compositionally biased region" description="Polar residues" evidence="6">
    <location>
        <begin position="68"/>
        <end position="77"/>
    </location>
</feature>
<dbReference type="PANTHER" id="PTHR31851">
    <property type="entry name" value="FE(2+)/MN(2+) TRANSPORTER PCL1"/>
    <property type="match status" value="1"/>
</dbReference>
<dbReference type="Proteomes" id="UP001530377">
    <property type="component" value="Unassembled WGS sequence"/>
</dbReference>
<feature type="transmembrane region" description="Helical" evidence="7">
    <location>
        <begin position="236"/>
        <end position="259"/>
    </location>
</feature>
<sequence length="329" mass="34876">MQPREQNIPSGQLPAESASVLSTPKSTIASTKPIEGISISTSDYEGDRANSRTDEVHSEAVDEMQSPHPAQQQHLSKSRQYYRDMMLGVNDGLVSTFLLVVGVAGGGMDVTGVLLTSIAGAVAGAISMFAGEFVATKSQNEVMTGEIKLEREHIKEYHAEEVQELAHLLTVIGIPDSSVTSRKSRPTNEINYSTETESKQIRRNMINYYASNPDALLKIMIALEFGVIDQEVRSPVVAGATSFVSFLLGSLPSVLPFAFVPDVTMGLIISGVATGLGLLVVGAVKSVATRGSMWLAALENLFITAVGSGVAYGIGVGFESLVGDEVPLG</sequence>
<feature type="compositionally biased region" description="Polar residues" evidence="6">
    <location>
        <begin position="19"/>
        <end position="30"/>
    </location>
</feature>
<accession>A0ABD3R221</accession>
<comment type="subcellular location">
    <subcellularLocation>
        <location evidence="1">Endomembrane system</location>
        <topology evidence="1">Multi-pass membrane protein</topology>
    </subcellularLocation>
</comment>
<evidence type="ECO:0000256" key="7">
    <source>
        <dbReference type="SAM" id="Phobius"/>
    </source>
</evidence>
<evidence type="ECO:0000256" key="1">
    <source>
        <dbReference type="ARBA" id="ARBA00004127"/>
    </source>
</evidence>
<evidence type="ECO:0000256" key="6">
    <source>
        <dbReference type="SAM" id="MobiDB-lite"/>
    </source>
</evidence>
<keyword evidence="3 7" id="KW-0812">Transmembrane</keyword>
<feature type="region of interest" description="Disordered" evidence="6">
    <location>
        <begin position="1"/>
        <end position="77"/>
    </location>
</feature>
<evidence type="ECO:0000256" key="5">
    <source>
        <dbReference type="ARBA" id="ARBA00023136"/>
    </source>
</evidence>
<dbReference type="Pfam" id="PF01988">
    <property type="entry name" value="VIT1"/>
    <property type="match status" value="1"/>
</dbReference>
<evidence type="ECO:0000256" key="4">
    <source>
        <dbReference type="ARBA" id="ARBA00022989"/>
    </source>
</evidence>
<feature type="compositionally biased region" description="Basic and acidic residues" evidence="6">
    <location>
        <begin position="45"/>
        <end position="60"/>
    </location>
</feature>
<keyword evidence="4 7" id="KW-1133">Transmembrane helix</keyword>
<evidence type="ECO:0000256" key="2">
    <source>
        <dbReference type="ARBA" id="ARBA00007049"/>
    </source>
</evidence>
<dbReference type="AlphaFoldDB" id="A0ABD3R221"/>
<protein>
    <submittedName>
        <fullName evidence="8">Uncharacterized protein</fullName>
    </submittedName>
</protein>
<reference evidence="8 9" key="1">
    <citation type="submission" date="2024-10" db="EMBL/GenBank/DDBJ databases">
        <title>Updated reference genomes for cyclostephanoid diatoms.</title>
        <authorList>
            <person name="Roberts W.R."/>
            <person name="Alverson A.J."/>
        </authorList>
    </citation>
    <scope>NUCLEOTIDE SEQUENCE [LARGE SCALE GENOMIC DNA]</scope>
    <source>
        <strain evidence="8 9">AJA228-03</strain>
    </source>
</reference>
<keyword evidence="9" id="KW-1185">Reference proteome</keyword>
<proteinExistence type="inferred from homology"/>
<dbReference type="InterPro" id="IPR008217">
    <property type="entry name" value="Ccc1_fam"/>
</dbReference>
<organism evidence="8 9">
    <name type="scientific">Cyclostephanos tholiformis</name>
    <dbReference type="NCBI Taxonomy" id="382380"/>
    <lineage>
        <taxon>Eukaryota</taxon>
        <taxon>Sar</taxon>
        <taxon>Stramenopiles</taxon>
        <taxon>Ochrophyta</taxon>
        <taxon>Bacillariophyta</taxon>
        <taxon>Coscinodiscophyceae</taxon>
        <taxon>Thalassiosirophycidae</taxon>
        <taxon>Stephanodiscales</taxon>
        <taxon>Stephanodiscaceae</taxon>
        <taxon>Cyclostephanos</taxon>
    </lineage>
</organism>
<dbReference type="EMBL" id="JALLPB020000733">
    <property type="protein sequence ID" value="KAL3806787.1"/>
    <property type="molecule type" value="Genomic_DNA"/>
</dbReference>
<keyword evidence="5 7" id="KW-0472">Membrane</keyword>
<evidence type="ECO:0000256" key="3">
    <source>
        <dbReference type="ARBA" id="ARBA00022692"/>
    </source>
</evidence>
<feature type="compositionally biased region" description="Polar residues" evidence="6">
    <location>
        <begin position="1"/>
        <end position="10"/>
    </location>
</feature>
<comment type="caution">
    <text evidence="8">The sequence shown here is derived from an EMBL/GenBank/DDBJ whole genome shotgun (WGS) entry which is preliminary data.</text>
</comment>
<feature type="transmembrane region" description="Helical" evidence="7">
    <location>
        <begin position="113"/>
        <end position="135"/>
    </location>
</feature>